<evidence type="ECO:0000313" key="3">
    <source>
        <dbReference type="Proteomes" id="UP001152747"/>
    </source>
</evidence>
<reference evidence="2" key="1">
    <citation type="submission" date="2022-11" db="EMBL/GenBank/DDBJ databases">
        <authorList>
            <person name="Kikuchi T."/>
        </authorList>
    </citation>
    <scope>NUCLEOTIDE SEQUENCE</scope>
    <source>
        <strain evidence="2">PS1010</strain>
    </source>
</reference>
<comment type="caution">
    <text evidence="2">The sequence shown here is derived from an EMBL/GenBank/DDBJ whole genome shotgun (WGS) entry which is preliminary data.</text>
</comment>
<protein>
    <submittedName>
        <fullName evidence="2">Uncharacterized protein</fullName>
    </submittedName>
</protein>
<sequence length="389" mass="43572">MFRLNSDMTIQVSRNESNSSESYAISDDTIKLLKNENYVEPKVYGKGITNGLPKGVMTGFFVESQNGLKDVAVWVFADSYSIQVDSEDCEEDPNKRFFVYKTSGEVVDVIVSFKGKIITLNRIHISKQNVKATNNRYADKNKDLLPRSSRDPGTTTTRSSISSRSTIENARSSSPRNEYSVDNQTIIISPRQKLNSAPTLSNSEDTDTTIQHADSSTYLSEESYYVSRSNEVFSSPTVSRITRGTLDKHSLRSQNRPTSFQPVASSTMVVETGASFNLRRFPTTSMETQHIKAALAEHLAKYGFPTDLLVDGTTRIGNESVPYVVISKMATYSIEGCRRSDRIFRLNMVKLVASYYGINPRSLSDRLTKHMKQRGVTDANTWQECSSLL</sequence>
<accession>A0A9P1MWA7</accession>
<feature type="compositionally biased region" description="Low complexity" evidence="1">
    <location>
        <begin position="154"/>
        <end position="167"/>
    </location>
</feature>
<feature type="region of interest" description="Disordered" evidence="1">
    <location>
        <begin position="136"/>
        <end position="214"/>
    </location>
</feature>
<dbReference type="Proteomes" id="UP001152747">
    <property type="component" value="Unassembled WGS sequence"/>
</dbReference>
<keyword evidence="3" id="KW-1185">Reference proteome</keyword>
<proteinExistence type="predicted"/>
<organism evidence="2 3">
    <name type="scientific">Caenorhabditis angaria</name>
    <dbReference type="NCBI Taxonomy" id="860376"/>
    <lineage>
        <taxon>Eukaryota</taxon>
        <taxon>Metazoa</taxon>
        <taxon>Ecdysozoa</taxon>
        <taxon>Nematoda</taxon>
        <taxon>Chromadorea</taxon>
        <taxon>Rhabditida</taxon>
        <taxon>Rhabditina</taxon>
        <taxon>Rhabditomorpha</taxon>
        <taxon>Rhabditoidea</taxon>
        <taxon>Rhabditidae</taxon>
        <taxon>Peloderinae</taxon>
        <taxon>Caenorhabditis</taxon>
    </lineage>
</organism>
<dbReference type="AlphaFoldDB" id="A0A9P1MWA7"/>
<dbReference type="EMBL" id="CANHGI010000001">
    <property type="protein sequence ID" value="CAI5438308.1"/>
    <property type="molecule type" value="Genomic_DNA"/>
</dbReference>
<feature type="compositionally biased region" description="Basic and acidic residues" evidence="1">
    <location>
        <begin position="137"/>
        <end position="150"/>
    </location>
</feature>
<feature type="compositionally biased region" description="Polar residues" evidence="1">
    <location>
        <begin position="168"/>
        <end position="214"/>
    </location>
</feature>
<name>A0A9P1MWA7_9PELO</name>
<gene>
    <name evidence="2" type="ORF">CAMP_LOCUS945</name>
</gene>
<evidence type="ECO:0000313" key="2">
    <source>
        <dbReference type="EMBL" id="CAI5438308.1"/>
    </source>
</evidence>
<evidence type="ECO:0000256" key="1">
    <source>
        <dbReference type="SAM" id="MobiDB-lite"/>
    </source>
</evidence>